<sequence>MSISPGFTPGEIRELVVEYELVPYGQKGPFLAARGVSTHQFRRWQAAVFVGDLDRALIPREGGPMTVPPARRRALAKANAAKQDRDEAELAHLRERVRELEATNEALGKAIGLLHAMNAQEPDEAPPTSDPDDSSTSKTSSSPSSARQSDRSVER</sequence>
<evidence type="ECO:0008006" key="5">
    <source>
        <dbReference type="Google" id="ProtNLM"/>
    </source>
</evidence>
<evidence type="ECO:0000313" key="4">
    <source>
        <dbReference type="Proteomes" id="UP000182915"/>
    </source>
</evidence>
<dbReference type="EMBL" id="LT629971">
    <property type="protein sequence ID" value="SEH89032.1"/>
    <property type="molecule type" value="Genomic_DNA"/>
</dbReference>
<reference evidence="4" key="1">
    <citation type="submission" date="2016-10" db="EMBL/GenBank/DDBJ databases">
        <authorList>
            <person name="Varghese N."/>
            <person name="Submissions S."/>
        </authorList>
    </citation>
    <scope>NUCLEOTIDE SEQUENCE [LARGE SCALE GENOMIC DNA]</scope>
    <source>
        <strain evidence="4">DSM 45405</strain>
    </source>
</reference>
<evidence type="ECO:0000313" key="3">
    <source>
        <dbReference type="EMBL" id="SEH89032.1"/>
    </source>
</evidence>
<feature type="compositionally biased region" description="Low complexity" evidence="2">
    <location>
        <begin position="134"/>
        <end position="147"/>
    </location>
</feature>
<evidence type="ECO:0000256" key="2">
    <source>
        <dbReference type="SAM" id="MobiDB-lite"/>
    </source>
</evidence>
<dbReference type="AlphaFoldDB" id="A0A1H6LS18"/>
<dbReference type="OrthoDB" id="3837902at2"/>
<proteinExistence type="predicted"/>
<evidence type="ECO:0000256" key="1">
    <source>
        <dbReference type="SAM" id="Coils"/>
    </source>
</evidence>
<keyword evidence="4" id="KW-1185">Reference proteome</keyword>
<feature type="region of interest" description="Disordered" evidence="2">
    <location>
        <begin position="112"/>
        <end position="155"/>
    </location>
</feature>
<protein>
    <recommendedName>
        <fullName evidence="5">Transposase</fullName>
    </recommendedName>
</protein>
<feature type="coiled-coil region" evidence="1">
    <location>
        <begin position="71"/>
        <end position="110"/>
    </location>
</feature>
<accession>A0A1H6LS18</accession>
<keyword evidence="1" id="KW-0175">Coiled coil</keyword>
<gene>
    <name evidence="3" type="ORF">SAMN04489835_5329</name>
</gene>
<name>A0A1H6LS18_MYCRU</name>
<dbReference type="Proteomes" id="UP000182915">
    <property type="component" value="Chromosome I"/>
</dbReference>
<organism evidence="3 4">
    <name type="scientific">Mycolicibacterium rutilum</name>
    <name type="common">Mycobacterium rutilum</name>
    <dbReference type="NCBI Taxonomy" id="370526"/>
    <lineage>
        <taxon>Bacteria</taxon>
        <taxon>Bacillati</taxon>
        <taxon>Actinomycetota</taxon>
        <taxon>Actinomycetes</taxon>
        <taxon>Mycobacteriales</taxon>
        <taxon>Mycobacteriaceae</taxon>
        <taxon>Mycolicibacterium</taxon>
    </lineage>
</organism>
<dbReference type="STRING" id="370526.SAMN04489835_5329"/>